<protein>
    <submittedName>
        <fullName evidence="1">Uncharacterized protein</fullName>
    </submittedName>
</protein>
<dbReference type="AlphaFoldDB" id="A0A953LEJ6"/>
<organism evidence="1 2">
    <name type="scientific">Membranihabitans marinus</name>
    <dbReference type="NCBI Taxonomy" id="1227546"/>
    <lineage>
        <taxon>Bacteria</taxon>
        <taxon>Pseudomonadati</taxon>
        <taxon>Bacteroidota</taxon>
        <taxon>Saprospiria</taxon>
        <taxon>Saprospirales</taxon>
        <taxon>Saprospiraceae</taxon>
        <taxon>Membranihabitans</taxon>
    </lineage>
</organism>
<reference evidence="1" key="1">
    <citation type="submission" date="2021-06" db="EMBL/GenBank/DDBJ databases">
        <title>44 bacteria genomes isolated from Dapeng, Shenzhen.</title>
        <authorList>
            <person name="Zheng W."/>
            <person name="Yu S."/>
            <person name="Huang Y."/>
        </authorList>
    </citation>
    <scope>NUCLEOTIDE SEQUENCE</scope>
    <source>
        <strain evidence="1">DP5N28-2</strain>
    </source>
</reference>
<accession>A0A953LEJ6</accession>
<sequence>MSNKIKSGKDVIDEFFAEILNVEGVDQKTVEKLVELYGENKLTDSKIQNALDELKQEALNPKKEQDNGED</sequence>
<dbReference type="EMBL" id="JAHVHU010000022">
    <property type="protein sequence ID" value="MBY5960044.1"/>
    <property type="molecule type" value="Genomic_DNA"/>
</dbReference>
<proteinExistence type="predicted"/>
<keyword evidence="2" id="KW-1185">Reference proteome</keyword>
<gene>
    <name evidence="1" type="ORF">KUV50_17970</name>
</gene>
<dbReference type="RefSeq" id="WP_222581589.1">
    <property type="nucleotide sequence ID" value="NZ_JAHVHU010000022.1"/>
</dbReference>
<name>A0A953LEJ6_9BACT</name>
<evidence type="ECO:0000313" key="1">
    <source>
        <dbReference type="EMBL" id="MBY5960044.1"/>
    </source>
</evidence>
<dbReference type="Proteomes" id="UP000753961">
    <property type="component" value="Unassembled WGS sequence"/>
</dbReference>
<comment type="caution">
    <text evidence="1">The sequence shown here is derived from an EMBL/GenBank/DDBJ whole genome shotgun (WGS) entry which is preliminary data.</text>
</comment>
<evidence type="ECO:0000313" key="2">
    <source>
        <dbReference type="Proteomes" id="UP000753961"/>
    </source>
</evidence>